<sequence>MPHAFRIYNCLKSLDFREEFAQAVAAAVEQAKTPGAQYHEARVGDGIFDGCRDEAKADAFAVVVRHCYANEKHKAHYDQTAIKTRLVRAGIPVLAAEAFLAALDPAVVAMRRNETRRLFKHPPRAGRVVMCDFTHLSRPEMQKERRAIIVSSTSSSPGRCTVVPVSMTPPRDREDPHFHKFEPGAYPFFHSSNPVWACCDHVYTVGIQRLWQINIRHRAEVPSLSAQDLSSVRALVRNHLGLGGLTGDHASNI</sequence>
<dbReference type="Pfam" id="PF02452">
    <property type="entry name" value="PemK_toxin"/>
    <property type="match status" value="1"/>
</dbReference>
<dbReference type="InterPro" id="IPR003477">
    <property type="entry name" value="PemK-like"/>
</dbReference>
<dbReference type="InterPro" id="IPR011067">
    <property type="entry name" value="Plasmid_toxin/cell-grow_inhib"/>
</dbReference>
<accession>A0A2T1HMG0</accession>
<organism evidence="1 2">
    <name type="scientific">Alsobacter soli</name>
    <dbReference type="NCBI Taxonomy" id="2109933"/>
    <lineage>
        <taxon>Bacteria</taxon>
        <taxon>Pseudomonadati</taxon>
        <taxon>Pseudomonadota</taxon>
        <taxon>Alphaproteobacteria</taxon>
        <taxon>Hyphomicrobiales</taxon>
        <taxon>Alsobacteraceae</taxon>
        <taxon>Alsobacter</taxon>
    </lineage>
</organism>
<evidence type="ECO:0000313" key="1">
    <source>
        <dbReference type="EMBL" id="PSC02843.1"/>
    </source>
</evidence>
<keyword evidence="2" id="KW-1185">Reference proteome</keyword>
<gene>
    <name evidence="1" type="ORF">SLNSH_21840</name>
</gene>
<comment type="caution">
    <text evidence="1">The sequence shown here is derived from an EMBL/GenBank/DDBJ whole genome shotgun (WGS) entry which is preliminary data.</text>
</comment>
<dbReference type="SUPFAM" id="SSF50118">
    <property type="entry name" value="Cell growth inhibitor/plasmid maintenance toxic component"/>
    <property type="match status" value="1"/>
</dbReference>
<dbReference type="OrthoDB" id="7565736at2"/>
<dbReference type="GO" id="GO:0003677">
    <property type="term" value="F:DNA binding"/>
    <property type="evidence" value="ECO:0007669"/>
    <property type="project" value="InterPro"/>
</dbReference>
<dbReference type="Gene3D" id="2.30.30.110">
    <property type="match status" value="1"/>
</dbReference>
<dbReference type="Proteomes" id="UP000239772">
    <property type="component" value="Unassembled WGS sequence"/>
</dbReference>
<name>A0A2T1HMG0_9HYPH</name>
<dbReference type="EMBL" id="PVZS01000036">
    <property type="protein sequence ID" value="PSC02843.1"/>
    <property type="molecule type" value="Genomic_DNA"/>
</dbReference>
<proteinExistence type="predicted"/>
<protein>
    <submittedName>
        <fullName evidence="1">Uncharacterized protein</fullName>
    </submittedName>
</protein>
<reference evidence="2" key="1">
    <citation type="submission" date="2018-03" db="EMBL/GenBank/DDBJ databases">
        <authorList>
            <person name="Sun L."/>
            <person name="Liu H."/>
            <person name="Chen W."/>
            <person name="Huang K."/>
            <person name="Liu W."/>
            <person name="Gao X."/>
        </authorList>
    </citation>
    <scope>NUCLEOTIDE SEQUENCE [LARGE SCALE GENOMIC DNA]</scope>
    <source>
        <strain evidence="2">SH9</strain>
    </source>
</reference>
<evidence type="ECO:0000313" key="2">
    <source>
        <dbReference type="Proteomes" id="UP000239772"/>
    </source>
</evidence>
<dbReference type="AlphaFoldDB" id="A0A2T1HMG0"/>
<dbReference type="RefSeq" id="WP_106339967.1">
    <property type="nucleotide sequence ID" value="NZ_PVZS01000036.1"/>
</dbReference>